<feature type="domain" description="CBS" evidence="3">
    <location>
        <begin position="79"/>
        <end position="135"/>
    </location>
</feature>
<dbReference type="AlphaFoldDB" id="A0A517YKZ7"/>
<evidence type="ECO:0000313" key="5">
    <source>
        <dbReference type="Proteomes" id="UP000315017"/>
    </source>
</evidence>
<keyword evidence="2" id="KW-0129">CBS domain</keyword>
<dbReference type="SUPFAM" id="SSF54631">
    <property type="entry name" value="CBS-domain pair"/>
    <property type="match status" value="1"/>
</dbReference>
<dbReference type="EC" id="5.3.1.13" evidence="4"/>
<dbReference type="Gene3D" id="3.10.580.10">
    <property type="entry name" value="CBS-domain"/>
    <property type="match status" value="1"/>
</dbReference>
<sequence length="154" mass="16653">MDFQLHLETDTVEQASPSPAVCAAPEESIRNVLRLLREAQTGAAMVCRDEKLLGLCTERDLVRYLASEGNLGASVSTIMVRDPVALQPQDSLATAITLMAGRGFRQLPVVDAAGRILGVLNATGILHYLVQHFPKVVYTLPPAPHHKTSEREGA</sequence>
<feature type="domain" description="CBS" evidence="3">
    <location>
        <begin position="15"/>
        <end position="74"/>
    </location>
</feature>
<evidence type="ECO:0000313" key="4">
    <source>
        <dbReference type="EMBL" id="QDU30888.1"/>
    </source>
</evidence>
<dbReference type="SMART" id="SM00116">
    <property type="entry name" value="CBS"/>
    <property type="match status" value="2"/>
</dbReference>
<dbReference type="InterPro" id="IPR000644">
    <property type="entry name" value="CBS_dom"/>
</dbReference>
<dbReference type="RefSeq" id="WP_145097123.1">
    <property type="nucleotide sequence ID" value="NZ_CP036274.1"/>
</dbReference>
<dbReference type="EMBL" id="CP036274">
    <property type="protein sequence ID" value="QDU30888.1"/>
    <property type="molecule type" value="Genomic_DNA"/>
</dbReference>
<keyword evidence="5" id="KW-1185">Reference proteome</keyword>
<dbReference type="InterPro" id="IPR046342">
    <property type="entry name" value="CBS_dom_sf"/>
</dbReference>
<protein>
    <submittedName>
        <fullName evidence="4">Arabinose 5-phosphate isomerase KdsD</fullName>
        <ecNumber evidence="4">5.3.1.13</ecNumber>
    </submittedName>
</protein>
<keyword evidence="4" id="KW-0413">Isomerase</keyword>
<accession>A0A517YKZ7</accession>
<dbReference type="Proteomes" id="UP000315017">
    <property type="component" value="Chromosome"/>
</dbReference>
<keyword evidence="1" id="KW-0677">Repeat</keyword>
<dbReference type="PANTHER" id="PTHR48108:SF26">
    <property type="entry name" value="CBS DOMAIN-CONTAINING PROTEIN DDB_G0289609"/>
    <property type="match status" value="1"/>
</dbReference>
<dbReference type="GO" id="GO:0019146">
    <property type="term" value="F:arabinose-5-phosphate isomerase activity"/>
    <property type="evidence" value="ECO:0007669"/>
    <property type="project" value="UniProtKB-EC"/>
</dbReference>
<dbReference type="OrthoDB" id="5295985at2"/>
<evidence type="ECO:0000256" key="2">
    <source>
        <dbReference type="PROSITE-ProRule" id="PRU00703"/>
    </source>
</evidence>
<dbReference type="PANTHER" id="PTHR48108">
    <property type="entry name" value="CBS DOMAIN-CONTAINING PROTEIN CBSX2, CHLOROPLASTIC"/>
    <property type="match status" value="1"/>
</dbReference>
<dbReference type="KEGG" id="aagg:ETAA8_60370"/>
<reference evidence="4 5" key="1">
    <citation type="submission" date="2019-02" db="EMBL/GenBank/DDBJ databases">
        <title>Deep-cultivation of Planctomycetes and their phenomic and genomic characterization uncovers novel biology.</title>
        <authorList>
            <person name="Wiegand S."/>
            <person name="Jogler M."/>
            <person name="Boedeker C."/>
            <person name="Pinto D."/>
            <person name="Vollmers J."/>
            <person name="Rivas-Marin E."/>
            <person name="Kohn T."/>
            <person name="Peeters S.H."/>
            <person name="Heuer A."/>
            <person name="Rast P."/>
            <person name="Oberbeckmann S."/>
            <person name="Bunk B."/>
            <person name="Jeske O."/>
            <person name="Meyerdierks A."/>
            <person name="Storesund J.E."/>
            <person name="Kallscheuer N."/>
            <person name="Luecker S."/>
            <person name="Lage O.M."/>
            <person name="Pohl T."/>
            <person name="Merkel B.J."/>
            <person name="Hornburger P."/>
            <person name="Mueller R.-W."/>
            <person name="Bruemmer F."/>
            <person name="Labrenz M."/>
            <person name="Spormann A.M."/>
            <person name="Op den Camp H."/>
            <person name="Overmann J."/>
            <person name="Amann R."/>
            <person name="Jetten M.S.M."/>
            <person name="Mascher T."/>
            <person name="Medema M.H."/>
            <person name="Devos D.P."/>
            <person name="Kaster A.-K."/>
            <person name="Ovreas L."/>
            <person name="Rohde M."/>
            <person name="Galperin M.Y."/>
            <person name="Jogler C."/>
        </authorList>
    </citation>
    <scope>NUCLEOTIDE SEQUENCE [LARGE SCALE GENOMIC DNA]</scope>
    <source>
        <strain evidence="4 5">ETA_A8</strain>
    </source>
</reference>
<evidence type="ECO:0000256" key="1">
    <source>
        <dbReference type="ARBA" id="ARBA00022737"/>
    </source>
</evidence>
<dbReference type="PROSITE" id="PS51371">
    <property type="entry name" value="CBS"/>
    <property type="match status" value="2"/>
</dbReference>
<evidence type="ECO:0000259" key="3">
    <source>
        <dbReference type="PROSITE" id="PS51371"/>
    </source>
</evidence>
<proteinExistence type="predicted"/>
<gene>
    <name evidence="4" type="primary">kdsD</name>
    <name evidence="4" type="ORF">ETAA8_60370</name>
</gene>
<name>A0A517YKZ7_9BACT</name>
<organism evidence="4 5">
    <name type="scientific">Anatilimnocola aggregata</name>
    <dbReference type="NCBI Taxonomy" id="2528021"/>
    <lineage>
        <taxon>Bacteria</taxon>
        <taxon>Pseudomonadati</taxon>
        <taxon>Planctomycetota</taxon>
        <taxon>Planctomycetia</taxon>
        <taxon>Pirellulales</taxon>
        <taxon>Pirellulaceae</taxon>
        <taxon>Anatilimnocola</taxon>
    </lineage>
</organism>
<dbReference type="Pfam" id="PF00571">
    <property type="entry name" value="CBS"/>
    <property type="match status" value="2"/>
</dbReference>
<dbReference type="InterPro" id="IPR051462">
    <property type="entry name" value="CBS_domain-containing"/>
</dbReference>